<accession>A0A3P3G228</accession>
<organism evidence="2 3">
    <name type="scientific">Mesorhizobium tamadayense</name>
    <dbReference type="NCBI Taxonomy" id="425306"/>
    <lineage>
        <taxon>Bacteria</taxon>
        <taxon>Pseudomonadati</taxon>
        <taxon>Pseudomonadota</taxon>
        <taxon>Alphaproteobacteria</taxon>
        <taxon>Hyphomicrobiales</taxon>
        <taxon>Phyllobacteriaceae</taxon>
        <taxon>Mesorhizobium</taxon>
    </lineage>
</organism>
<protein>
    <submittedName>
        <fullName evidence="2">PrkA family serine protein kinase</fullName>
    </submittedName>
</protein>
<dbReference type="OrthoDB" id="9761914at2"/>
<dbReference type="InterPro" id="IPR016230">
    <property type="entry name" value="PrkA/YeaG"/>
</dbReference>
<name>A0A3P3G228_9HYPH</name>
<feature type="domain" description="PrkA AAA" evidence="1">
    <location>
        <begin position="24"/>
        <end position="385"/>
    </location>
</feature>
<dbReference type="SUPFAM" id="SSF52540">
    <property type="entry name" value="P-loop containing nucleoside triphosphate hydrolases"/>
    <property type="match status" value="1"/>
</dbReference>
<dbReference type="InterPro" id="IPR057741">
    <property type="entry name" value="YeaG"/>
</dbReference>
<dbReference type="AlphaFoldDB" id="A0A3P3G228"/>
<dbReference type="InterPro" id="IPR027417">
    <property type="entry name" value="P-loop_NTPase"/>
</dbReference>
<proteinExistence type="predicted"/>
<dbReference type="RefSeq" id="WP_124996709.1">
    <property type="nucleotide sequence ID" value="NZ_RQXT01000006.1"/>
</dbReference>
<evidence type="ECO:0000313" key="3">
    <source>
        <dbReference type="Proteomes" id="UP000273786"/>
    </source>
</evidence>
<dbReference type="InterPro" id="IPR010650">
    <property type="entry name" value="PrkA_C"/>
</dbReference>
<evidence type="ECO:0000259" key="1">
    <source>
        <dbReference type="SMART" id="SM00763"/>
    </source>
</evidence>
<keyword evidence="2" id="KW-0808">Transferase</keyword>
<dbReference type="PANTHER" id="PTHR30267">
    <property type="entry name" value="PROTEIN KINASE PRKA"/>
    <property type="match status" value="1"/>
</dbReference>
<sequence>MRENQSDVFDLFSEIYANAAQEEISLQQYLLACREDKSMYASAPERMVEAIGEPNLVDTSKDERLGRIFSNRTIKVYPSFSDFYGMEDTIERIAGYFRYASQGLEERKQILYLLGPVGGGKSSLAERLKKLMEQRPIYTLKVGNQISPIFESPLGLFHPDRMGDLLEDKYGIARRRLNGLISPWAAKRLDELSGDISKFSVVKLSPSRLRQIAIAKTEPGDENNQDVSALVGKVDIRQLENFSQSDPDAYSYSGGLNRTTQGLLEFVEMFKAPIKVLHPLLTATQEGSYNGTENFGAFPYQGIVVAHSNESEWQQFKNNKNNEAFLDRILVVKVPYCLRITEERQIYEKLLRESDLASSPCAPEVLDILSRFTVSTRLAEHENSPLYTKMRAYDGENLKEVDTKAKSVQEYRDAAGVDEGMTGVSTRFAFKILSQTFNYDTKEVAADPVHLMYILEEAIKREQFPKETEAAYLEFIKSELATRYAEFIGHEIQKAYLESYSEYGQNLFDRYIAYADAWIEDQDYKDPDTGQILNREILDKELSQVEKPAGIANPKDFRNEVVKFTLRARARNHGRNPSWTSYEKLREVIEKRMFGQVEDLLPVISFGSKQDSVTEKRHHEFVQRMVERGYTERQVRRLVDWYMRVNKAG</sequence>
<dbReference type="NCBIfam" id="NF011999">
    <property type="entry name" value="PRK15455.1"/>
    <property type="match status" value="1"/>
</dbReference>
<dbReference type="Gene3D" id="3.40.50.300">
    <property type="entry name" value="P-loop containing nucleotide triphosphate hydrolases"/>
    <property type="match status" value="1"/>
</dbReference>
<dbReference type="Pfam" id="PF06798">
    <property type="entry name" value="PrkA"/>
    <property type="match status" value="1"/>
</dbReference>
<dbReference type="Pfam" id="PF08298">
    <property type="entry name" value="AAA_PrkA"/>
    <property type="match status" value="1"/>
</dbReference>
<keyword evidence="2" id="KW-0418">Kinase</keyword>
<reference evidence="2 3" key="1">
    <citation type="submission" date="2018-11" db="EMBL/GenBank/DDBJ databases">
        <title>the genome of Mesorhizobium tamadayense DSM 28320.</title>
        <authorList>
            <person name="Gao J."/>
        </authorList>
    </citation>
    <scope>NUCLEOTIDE SEQUENCE [LARGE SCALE GENOMIC DNA]</scope>
    <source>
        <strain evidence="2 3">DSM 28320</strain>
    </source>
</reference>
<comment type="caution">
    <text evidence="2">The sequence shown here is derived from an EMBL/GenBank/DDBJ whole genome shotgun (WGS) entry which is preliminary data.</text>
</comment>
<gene>
    <name evidence="2" type="ORF">EH240_07100</name>
</gene>
<dbReference type="GO" id="GO:0004672">
    <property type="term" value="F:protein kinase activity"/>
    <property type="evidence" value="ECO:0007669"/>
    <property type="project" value="InterPro"/>
</dbReference>
<dbReference type="PIRSF" id="PIRSF000549">
    <property type="entry name" value="Ser_prot_kin"/>
    <property type="match status" value="1"/>
</dbReference>
<evidence type="ECO:0000313" key="2">
    <source>
        <dbReference type="EMBL" id="RRI04918.1"/>
    </source>
</evidence>
<dbReference type="SMART" id="SM00763">
    <property type="entry name" value="AAA_PrkA"/>
    <property type="match status" value="1"/>
</dbReference>
<dbReference type="InterPro" id="IPR013153">
    <property type="entry name" value="Prk_AAA"/>
</dbReference>
<dbReference type="Proteomes" id="UP000273786">
    <property type="component" value="Unassembled WGS sequence"/>
</dbReference>
<dbReference type="EMBL" id="RQXT01000006">
    <property type="protein sequence ID" value="RRI04918.1"/>
    <property type="molecule type" value="Genomic_DNA"/>
</dbReference>
<dbReference type="PANTHER" id="PTHR30267:SF2">
    <property type="entry name" value="PROTEIN PRKA"/>
    <property type="match status" value="1"/>
</dbReference>
<keyword evidence="3" id="KW-1185">Reference proteome</keyword>